<keyword evidence="3 5" id="KW-0067">ATP-binding</keyword>
<evidence type="ECO:0000256" key="3">
    <source>
        <dbReference type="ARBA" id="ARBA00022840"/>
    </source>
</evidence>
<proteinExistence type="predicted"/>
<dbReference type="CDD" id="cd03230">
    <property type="entry name" value="ABC_DR_subfamily_A"/>
    <property type="match status" value="1"/>
</dbReference>
<dbReference type="InterPro" id="IPR003439">
    <property type="entry name" value="ABC_transporter-like_ATP-bd"/>
</dbReference>
<dbReference type="PANTHER" id="PTHR42939">
    <property type="entry name" value="ABC TRANSPORTER ATP-BINDING PROTEIN ALBC-RELATED"/>
    <property type="match status" value="1"/>
</dbReference>
<comment type="caution">
    <text evidence="5">The sequence shown here is derived from an EMBL/GenBank/DDBJ whole genome shotgun (WGS) entry which is preliminary data.</text>
</comment>
<dbReference type="AlphaFoldDB" id="A0AAW4NU52"/>
<keyword evidence="2" id="KW-0547">Nucleotide-binding</keyword>
<dbReference type="InterPro" id="IPR051782">
    <property type="entry name" value="ABC_Transporter_VariousFunc"/>
</dbReference>
<dbReference type="InterPro" id="IPR003593">
    <property type="entry name" value="AAA+_ATPase"/>
</dbReference>
<dbReference type="PROSITE" id="PS50893">
    <property type="entry name" value="ABC_TRANSPORTER_2"/>
    <property type="match status" value="1"/>
</dbReference>
<dbReference type="PANTHER" id="PTHR42939:SF1">
    <property type="entry name" value="ABC TRANSPORTER ATP-BINDING PROTEIN ALBC-RELATED"/>
    <property type="match status" value="1"/>
</dbReference>
<sequence>MDIEIKDLKKVYGTHTVVDIPTLDIHSGELVGLVGNNGAGKTTLMRLILDLIQATEGYVMSNGMKVNESEAWKQYTGSFIDGRFLIDFYTPEEYFTFIGNVYGLSKDMVDERLAAYNILMHDEILGTKKYIRDFSEGNRQKIGIIGAMLIHPKVLILDEPFNYLDPSSQIHIAKMIHTFCQETGATVILSSHNLNFVSDISSRILLLEKGQLIKDLNNKEGEAMTELEAYFGA</sequence>
<protein>
    <submittedName>
        <fullName evidence="5">ABC transporter ATP-binding protein</fullName>
    </submittedName>
</protein>
<accession>A0AAW4NU52</accession>
<feature type="domain" description="ABC transporter" evidence="4">
    <location>
        <begin position="3"/>
        <end position="232"/>
    </location>
</feature>
<evidence type="ECO:0000256" key="2">
    <source>
        <dbReference type="ARBA" id="ARBA00022741"/>
    </source>
</evidence>
<dbReference type="Proteomes" id="UP001196873">
    <property type="component" value="Unassembled WGS sequence"/>
</dbReference>
<dbReference type="GO" id="GO:0016887">
    <property type="term" value="F:ATP hydrolysis activity"/>
    <property type="evidence" value="ECO:0007669"/>
    <property type="project" value="InterPro"/>
</dbReference>
<evidence type="ECO:0000259" key="4">
    <source>
        <dbReference type="PROSITE" id="PS50893"/>
    </source>
</evidence>
<evidence type="ECO:0000256" key="1">
    <source>
        <dbReference type="ARBA" id="ARBA00022448"/>
    </source>
</evidence>
<evidence type="ECO:0000313" key="5">
    <source>
        <dbReference type="EMBL" id="MBW4866043.1"/>
    </source>
</evidence>
<dbReference type="EMBL" id="JAHXRF010000012">
    <property type="protein sequence ID" value="MBW4866043.1"/>
    <property type="molecule type" value="Genomic_DNA"/>
</dbReference>
<reference evidence="5" key="1">
    <citation type="submission" date="2021-07" db="EMBL/GenBank/DDBJ databases">
        <title>Genomic diversity and antimicrobial resistance of Prevotella spp. isolated from chronic lung disease airways.</title>
        <authorList>
            <person name="Webb K.A."/>
            <person name="Olagoke O.S."/>
            <person name="Baird T."/>
            <person name="Neill J."/>
            <person name="Pham A."/>
            <person name="Wells T.J."/>
            <person name="Ramsay K.A."/>
            <person name="Bell S.C."/>
            <person name="Sarovich D.S."/>
            <person name="Price E.P."/>
        </authorList>
    </citation>
    <scope>NUCLEOTIDE SEQUENCE</scope>
    <source>
        <strain evidence="5">SCHI0047.S.3</strain>
    </source>
</reference>
<dbReference type="Pfam" id="PF00005">
    <property type="entry name" value="ABC_tran"/>
    <property type="match status" value="1"/>
</dbReference>
<dbReference type="SMART" id="SM00382">
    <property type="entry name" value="AAA"/>
    <property type="match status" value="1"/>
</dbReference>
<dbReference type="GO" id="GO:0005524">
    <property type="term" value="F:ATP binding"/>
    <property type="evidence" value="ECO:0007669"/>
    <property type="project" value="UniProtKB-KW"/>
</dbReference>
<evidence type="ECO:0000313" key="6">
    <source>
        <dbReference type="Proteomes" id="UP001196873"/>
    </source>
</evidence>
<gene>
    <name evidence="5" type="ORF">KZY68_08490</name>
</gene>
<name>A0AAW4NU52_9BACT</name>
<keyword evidence="1" id="KW-0813">Transport</keyword>
<organism evidence="5 6">
    <name type="scientific">Segatella salivae</name>
    <dbReference type="NCBI Taxonomy" id="228604"/>
    <lineage>
        <taxon>Bacteria</taxon>
        <taxon>Pseudomonadati</taxon>
        <taxon>Bacteroidota</taxon>
        <taxon>Bacteroidia</taxon>
        <taxon>Bacteroidales</taxon>
        <taxon>Prevotellaceae</taxon>
        <taxon>Segatella</taxon>
    </lineage>
</organism>
<dbReference type="RefSeq" id="WP_219427912.1">
    <property type="nucleotide sequence ID" value="NZ_JAHXRD010000012.1"/>
</dbReference>